<dbReference type="PANTHER" id="PTHR46320">
    <property type="entry name" value="GLYCEROPHOSPHODIESTER PHOSPHODIESTERASE 1"/>
    <property type="match status" value="1"/>
</dbReference>
<dbReference type="EMBL" id="DXDA01000019">
    <property type="protein sequence ID" value="HIY68209.1"/>
    <property type="molecule type" value="Genomic_DNA"/>
</dbReference>
<dbReference type="SUPFAM" id="SSF51695">
    <property type="entry name" value="PLC-like phosphodiesterases"/>
    <property type="match status" value="1"/>
</dbReference>
<dbReference type="Gene3D" id="3.20.20.190">
    <property type="entry name" value="Phosphatidylinositol (PI) phosphodiesterase"/>
    <property type="match status" value="1"/>
</dbReference>
<dbReference type="Pfam" id="PF18911">
    <property type="entry name" value="PKD_4"/>
    <property type="match status" value="1"/>
</dbReference>
<reference evidence="4" key="2">
    <citation type="submission" date="2021-04" db="EMBL/GenBank/DDBJ databases">
        <authorList>
            <person name="Gilroy R."/>
        </authorList>
    </citation>
    <scope>NUCLEOTIDE SEQUENCE</scope>
    <source>
        <strain evidence="4">5134</strain>
    </source>
</reference>
<feature type="chain" id="PRO_5038581262" evidence="1">
    <location>
        <begin position="22"/>
        <end position="408"/>
    </location>
</feature>
<accession>A0A9D2CBS2</accession>
<dbReference type="PANTHER" id="PTHR46320:SF1">
    <property type="entry name" value="GLYCEROPHOSPHODIESTER PHOSPHODIESTERASE 1"/>
    <property type="match status" value="1"/>
</dbReference>
<dbReference type="CDD" id="cd08566">
    <property type="entry name" value="GDPD_AtGDE_like"/>
    <property type="match status" value="1"/>
</dbReference>
<protein>
    <submittedName>
        <fullName evidence="4">PKD domain-containing protein</fullName>
    </submittedName>
</protein>
<dbReference type="InterPro" id="IPR013783">
    <property type="entry name" value="Ig-like_fold"/>
</dbReference>
<reference evidence="4" key="1">
    <citation type="journal article" date="2021" name="PeerJ">
        <title>Extensive microbial diversity within the chicken gut microbiome revealed by metagenomics and culture.</title>
        <authorList>
            <person name="Gilroy R."/>
            <person name="Ravi A."/>
            <person name="Getino M."/>
            <person name="Pursley I."/>
            <person name="Horton D.L."/>
            <person name="Alikhan N.F."/>
            <person name="Baker D."/>
            <person name="Gharbi K."/>
            <person name="Hall N."/>
            <person name="Watson M."/>
            <person name="Adriaenssens E.M."/>
            <person name="Foster-Nyarko E."/>
            <person name="Jarju S."/>
            <person name="Secka A."/>
            <person name="Antonio M."/>
            <person name="Oren A."/>
            <person name="Chaudhuri R.R."/>
            <person name="La Ragione R."/>
            <person name="Hildebrand F."/>
            <person name="Pallen M.J."/>
        </authorList>
    </citation>
    <scope>NUCLEOTIDE SEQUENCE</scope>
    <source>
        <strain evidence="4">5134</strain>
    </source>
</reference>
<dbReference type="GO" id="GO:0005886">
    <property type="term" value="C:plasma membrane"/>
    <property type="evidence" value="ECO:0007669"/>
    <property type="project" value="TreeGrafter"/>
</dbReference>
<dbReference type="InterPro" id="IPR030395">
    <property type="entry name" value="GP_PDE_dom"/>
</dbReference>
<dbReference type="PROSITE" id="PS50093">
    <property type="entry name" value="PKD"/>
    <property type="match status" value="1"/>
</dbReference>
<evidence type="ECO:0000259" key="3">
    <source>
        <dbReference type="PROSITE" id="PS51704"/>
    </source>
</evidence>
<proteinExistence type="predicted"/>
<dbReference type="CDD" id="cd00146">
    <property type="entry name" value="PKD"/>
    <property type="match status" value="1"/>
</dbReference>
<dbReference type="GO" id="GO:0006580">
    <property type="term" value="P:ethanolamine metabolic process"/>
    <property type="evidence" value="ECO:0007669"/>
    <property type="project" value="TreeGrafter"/>
</dbReference>
<dbReference type="GO" id="GO:0008889">
    <property type="term" value="F:glycerophosphodiester phosphodiesterase activity"/>
    <property type="evidence" value="ECO:0007669"/>
    <property type="project" value="TreeGrafter"/>
</dbReference>
<feature type="signal peptide" evidence="1">
    <location>
        <begin position="1"/>
        <end position="21"/>
    </location>
</feature>
<dbReference type="PROSITE" id="PS51704">
    <property type="entry name" value="GP_PDE"/>
    <property type="match status" value="1"/>
</dbReference>
<dbReference type="Gene3D" id="2.60.40.10">
    <property type="entry name" value="Immunoglobulins"/>
    <property type="match status" value="1"/>
</dbReference>
<dbReference type="InterPro" id="IPR000601">
    <property type="entry name" value="PKD_dom"/>
</dbReference>
<dbReference type="Pfam" id="PF03009">
    <property type="entry name" value="GDPD"/>
    <property type="match status" value="1"/>
</dbReference>
<gene>
    <name evidence="4" type="ORF">H9828_02185</name>
</gene>
<dbReference type="AlphaFoldDB" id="A0A9D2CBS2"/>
<evidence type="ECO:0000313" key="4">
    <source>
        <dbReference type="EMBL" id="HIY68209.1"/>
    </source>
</evidence>
<keyword evidence="1" id="KW-0732">Signal</keyword>
<dbReference type="GO" id="GO:0070291">
    <property type="term" value="P:N-acylethanolamine metabolic process"/>
    <property type="evidence" value="ECO:0007669"/>
    <property type="project" value="TreeGrafter"/>
</dbReference>
<sequence>MIRILKYASAMWLLLALNGCGEDRATTINLETRDFAIETSNSTPASMESVRLGLVAIDAQGNRSDAALLDDITRVEWDFGDGTRQTTDAGSAFRHQYAAEGNYTITVRVTLASGETRTDTSFIQVAGRSLRYEMEQYNGDRVWIMAHRGRYDDMAREGIPENTVEAFLRCVELGCVDIIETDVRTTKDGRLVVCHDNTTINAANGGGFIKDMTLKQVQAFKLYDRQGNITDHTFNTLEEVLEACRGKVWLKIDKTVDNDIDLIYETVRAYGMLDQVLFYFSQAQNTEDDSDLVNNSEECIEILNGYSPEALLHPHSNSLAWFNLYDGTPNVRSFEISTSYAMQAGNETVKAMRDKGYIVMTNLMDNYDANFISGDTSVVDAFLENGCNVIQTDVCVTLDRYLRNIGRR</sequence>
<comment type="caution">
    <text evidence="4">The sequence shown here is derived from an EMBL/GenBank/DDBJ whole genome shotgun (WGS) entry which is preliminary data.</text>
</comment>
<organism evidence="4 5">
    <name type="scientific">Candidatus Alistipes intestinigallinarum</name>
    <dbReference type="NCBI Taxonomy" id="2838440"/>
    <lineage>
        <taxon>Bacteria</taxon>
        <taxon>Pseudomonadati</taxon>
        <taxon>Bacteroidota</taxon>
        <taxon>Bacteroidia</taxon>
        <taxon>Bacteroidales</taxon>
        <taxon>Rikenellaceae</taxon>
        <taxon>Alistipes</taxon>
    </lineage>
</organism>
<name>A0A9D2CBS2_9BACT</name>
<feature type="domain" description="GP-PDE" evidence="3">
    <location>
        <begin position="142"/>
        <end position="402"/>
    </location>
</feature>
<dbReference type="Proteomes" id="UP000886844">
    <property type="component" value="Unassembled WGS sequence"/>
</dbReference>
<dbReference type="SUPFAM" id="SSF49299">
    <property type="entry name" value="PKD domain"/>
    <property type="match status" value="1"/>
</dbReference>
<feature type="domain" description="PKD" evidence="2">
    <location>
        <begin position="76"/>
        <end position="130"/>
    </location>
</feature>
<dbReference type="InterPro" id="IPR017946">
    <property type="entry name" value="PLC-like_Pdiesterase_TIM-brl"/>
</dbReference>
<dbReference type="InterPro" id="IPR035986">
    <property type="entry name" value="PKD_dom_sf"/>
</dbReference>
<dbReference type="SMART" id="SM00089">
    <property type="entry name" value="PKD"/>
    <property type="match status" value="1"/>
</dbReference>
<dbReference type="GO" id="GO:0006644">
    <property type="term" value="P:phospholipid metabolic process"/>
    <property type="evidence" value="ECO:0007669"/>
    <property type="project" value="TreeGrafter"/>
</dbReference>
<dbReference type="InterPro" id="IPR022409">
    <property type="entry name" value="PKD/Chitinase_dom"/>
</dbReference>
<evidence type="ECO:0000259" key="2">
    <source>
        <dbReference type="PROSITE" id="PS50093"/>
    </source>
</evidence>
<evidence type="ECO:0000313" key="5">
    <source>
        <dbReference type="Proteomes" id="UP000886844"/>
    </source>
</evidence>
<evidence type="ECO:0000256" key="1">
    <source>
        <dbReference type="SAM" id="SignalP"/>
    </source>
</evidence>